<dbReference type="FunFam" id="3.50.50.60:FF:000159">
    <property type="entry name" value="Dimethylaniline monooxygenase [N-oxide-forming]"/>
    <property type="match status" value="1"/>
</dbReference>
<dbReference type="GO" id="GO:0006629">
    <property type="term" value="P:lipid metabolic process"/>
    <property type="evidence" value="ECO:0007669"/>
    <property type="project" value="UniProtKB-KW"/>
</dbReference>
<evidence type="ECO:0000256" key="21">
    <source>
        <dbReference type="ARBA" id="ARBA00047426"/>
    </source>
</evidence>
<dbReference type="SUPFAM" id="SSF51905">
    <property type="entry name" value="FAD/NAD(P)-binding domain"/>
    <property type="match status" value="2"/>
</dbReference>
<comment type="catalytic activity">
    <reaction evidence="28">
        <text>octan-3-one + NADPH + O2 + H(+) = ethyl hexanoate + NADP(+) + H2O</text>
        <dbReference type="Rhea" id="RHEA:54856"/>
        <dbReference type="ChEBI" id="CHEBI:15377"/>
        <dbReference type="ChEBI" id="CHEBI:15378"/>
        <dbReference type="ChEBI" id="CHEBI:15379"/>
        <dbReference type="ChEBI" id="CHEBI:57783"/>
        <dbReference type="ChEBI" id="CHEBI:58349"/>
        <dbReference type="ChEBI" id="CHEBI:80946"/>
        <dbReference type="ChEBI" id="CHEBI:86055"/>
    </reaction>
    <physiologicalReaction direction="left-to-right" evidence="28">
        <dbReference type="Rhea" id="RHEA:54857"/>
    </physiologicalReaction>
</comment>
<keyword evidence="6" id="KW-0597">Phosphoprotein</keyword>
<dbReference type="OrthoDB" id="66881at2759"/>
<keyword evidence="9 33" id="KW-0256">Endoplasmic reticulum</keyword>
<evidence type="ECO:0000256" key="18">
    <source>
        <dbReference type="ARBA" id="ARBA00045722"/>
    </source>
</evidence>
<proteinExistence type="inferred from homology"/>
<comment type="catalytic activity">
    <reaction evidence="22">
        <text>heptan-2-one + NADPH + O2 + H(+) = pentyl acetate + NADP(+) + H2O</text>
        <dbReference type="Rhea" id="RHEA:54836"/>
        <dbReference type="ChEBI" id="CHEBI:5672"/>
        <dbReference type="ChEBI" id="CHEBI:15377"/>
        <dbReference type="ChEBI" id="CHEBI:15378"/>
        <dbReference type="ChEBI" id="CHEBI:15379"/>
        <dbReference type="ChEBI" id="CHEBI:57783"/>
        <dbReference type="ChEBI" id="CHEBI:58349"/>
        <dbReference type="ChEBI" id="CHEBI:87362"/>
    </reaction>
    <physiologicalReaction direction="left-to-right" evidence="22">
        <dbReference type="Rhea" id="RHEA:54837"/>
    </physiologicalReaction>
</comment>
<keyword evidence="11" id="KW-0492">Microsome</keyword>
<evidence type="ECO:0000256" key="35">
    <source>
        <dbReference type="SAM" id="MobiDB-lite"/>
    </source>
</evidence>
<comment type="catalytic activity">
    <reaction evidence="23">
        <text>sulcatone + NADPH + O2 + H(+) = 4-methylpent-3-en-1-yl acetate + NADP(+) + H2O</text>
        <dbReference type="Rhea" id="RHEA:54864"/>
        <dbReference type="ChEBI" id="CHEBI:15377"/>
        <dbReference type="ChEBI" id="CHEBI:15378"/>
        <dbReference type="ChEBI" id="CHEBI:15379"/>
        <dbReference type="ChEBI" id="CHEBI:16310"/>
        <dbReference type="ChEBI" id="CHEBI:57783"/>
        <dbReference type="ChEBI" id="CHEBI:58349"/>
        <dbReference type="ChEBI" id="CHEBI:138373"/>
    </reaction>
    <physiologicalReaction direction="left-to-right" evidence="23">
        <dbReference type="Rhea" id="RHEA:54865"/>
    </physiologicalReaction>
</comment>
<evidence type="ECO:0000256" key="26">
    <source>
        <dbReference type="ARBA" id="ARBA00048041"/>
    </source>
</evidence>
<evidence type="ECO:0000256" key="32">
    <source>
        <dbReference type="ARBA" id="ARBA00049475"/>
    </source>
</evidence>
<organism evidence="36 37">
    <name type="scientific">Dermatophagoides pteronyssinus</name>
    <name type="common">European house dust mite</name>
    <dbReference type="NCBI Taxonomy" id="6956"/>
    <lineage>
        <taxon>Eukaryota</taxon>
        <taxon>Metazoa</taxon>
        <taxon>Ecdysozoa</taxon>
        <taxon>Arthropoda</taxon>
        <taxon>Chelicerata</taxon>
        <taxon>Arachnida</taxon>
        <taxon>Acari</taxon>
        <taxon>Acariformes</taxon>
        <taxon>Sarcoptiformes</taxon>
        <taxon>Astigmata</taxon>
        <taxon>Psoroptidia</taxon>
        <taxon>Analgoidea</taxon>
        <taxon>Pyroglyphidae</taxon>
        <taxon>Dermatophagoidinae</taxon>
        <taxon>Dermatophagoides</taxon>
    </lineage>
</organism>
<dbReference type="OMA" id="YSHEVIR"/>
<evidence type="ECO:0000256" key="11">
    <source>
        <dbReference type="ARBA" id="ARBA00022848"/>
    </source>
</evidence>
<evidence type="ECO:0000256" key="25">
    <source>
        <dbReference type="ARBA" id="ARBA00047977"/>
    </source>
</evidence>
<accession>A0A6P6XWA5</accession>
<comment type="catalytic activity">
    <reaction evidence="27">
        <text>trimethylamine + NADPH + O2 = trimethylamine N-oxide + NADP(+) + H2O</text>
        <dbReference type="Rhea" id="RHEA:31979"/>
        <dbReference type="ChEBI" id="CHEBI:15377"/>
        <dbReference type="ChEBI" id="CHEBI:15379"/>
        <dbReference type="ChEBI" id="CHEBI:15724"/>
        <dbReference type="ChEBI" id="CHEBI:57783"/>
        <dbReference type="ChEBI" id="CHEBI:58349"/>
        <dbReference type="ChEBI" id="CHEBI:58389"/>
        <dbReference type="EC" id="1.14.13.148"/>
    </reaction>
    <physiologicalReaction direction="left-to-right" evidence="27">
        <dbReference type="Rhea" id="RHEA:31980"/>
    </physiologicalReaction>
</comment>
<evidence type="ECO:0000256" key="30">
    <source>
        <dbReference type="ARBA" id="ARBA00048990"/>
    </source>
</evidence>
<comment type="catalytic activity">
    <reaction evidence="31">
        <text>N,N-dimethylaniline + NADPH + O2 + H(+) = N,N-dimethylaniline N-oxide + NADP(+) + H2O</text>
        <dbReference type="Rhea" id="RHEA:24468"/>
        <dbReference type="ChEBI" id="CHEBI:15377"/>
        <dbReference type="ChEBI" id="CHEBI:15378"/>
        <dbReference type="ChEBI" id="CHEBI:15379"/>
        <dbReference type="ChEBI" id="CHEBI:16269"/>
        <dbReference type="ChEBI" id="CHEBI:17735"/>
        <dbReference type="ChEBI" id="CHEBI:57783"/>
        <dbReference type="ChEBI" id="CHEBI:58349"/>
        <dbReference type="EC" id="1.14.13.8"/>
    </reaction>
    <physiologicalReaction direction="left-to-right" evidence="31">
        <dbReference type="Rhea" id="RHEA:24469"/>
    </physiologicalReaction>
</comment>
<comment type="catalytic activity">
    <reaction evidence="25">
        <text>hexan-3-one + NADPH + O2 + H(+) = ethyl butanoate + NADP(+) + H2O</text>
        <dbReference type="Rhea" id="RHEA:54844"/>
        <dbReference type="ChEBI" id="CHEBI:15377"/>
        <dbReference type="ChEBI" id="CHEBI:15378"/>
        <dbReference type="ChEBI" id="CHEBI:15379"/>
        <dbReference type="ChEBI" id="CHEBI:57783"/>
        <dbReference type="ChEBI" id="CHEBI:58349"/>
        <dbReference type="ChEBI" id="CHEBI:88764"/>
        <dbReference type="ChEBI" id="CHEBI:89891"/>
    </reaction>
    <physiologicalReaction direction="left-to-right" evidence="25">
        <dbReference type="Rhea" id="RHEA:54845"/>
    </physiologicalReaction>
</comment>
<keyword evidence="5" id="KW-0488">Methylation</keyword>
<evidence type="ECO:0000256" key="3">
    <source>
        <dbReference type="ARBA" id="ARBA00004524"/>
    </source>
</evidence>
<keyword evidence="15 33" id="KW-0503">Monooxygenase</keyword>
<evidence type="ECO:0000256" key="6">
    <source>
        <dbReference type="ARBA" id="ARBA00022553"/>
    </source>
</evidence>
<keyword evidence="17 33" id="KW-0472">Membrane</keyword>
<evidence type="ECO:0000256" key="22">
    <source>
        <dbReference type="ARBA" id="ARBA00047574"/>
    </source>
</evidence>
<dbReference type="KEGG" id="dpte:113791715"/>
<keyword evidence="36" id="KW-1185">Reference proteome</keyword>
<dbReference type="PRINTS" id="PR00370">
    <property type="entry name" value="FMOXYGENASE"/>
</dbReference>
<evidence type="ECO:0000256" key="10">
    <source>
        <dbReference type="ARBA" id="ARBA00022827"/>
    </source>
</evidence>
<evidence type="ECO:0000256" key="16">
    <source>
        <dbReference type="ARBA" id="ARBA00023098"/>
    </source>
</evidence>
<keyword evidence="12 33" id="KW-0521">NADP</keyword>
<feature type="region of interest" description="Disordered" evidence="35">
    <location>
        <begin position="520"/>
        <end position="547"/>
    </location>
</feature>
<evidence type="ECO:0000256" key="8">
    <source>
        <dbReference type="ARBA" id="ARBA00022692"/>
    </source>
</evidence>
<evidence type="ECO:0000256" key="7">
    <source>
        <dbReference type="ARBA" id="ARBA00022630"/>
    </source>
</evidence>
<protein>
    <recommendedName>
        <fullName evidence="34">Flavin-containing monooxygenase</fullName>
        <ecNumber evidence="34">1.-.-.-</ecNumber>
    </recommendedName>
</protein>
<dbReference type="InterPro" id="IPR050346">
    <property type="entry name" value="FMO-like"/>
</dbReference>
<keyword evidence="14 33" id="KW-0560">Oxidoreductase</keyword>
<dbReference type="Proteomes" id="UP000515146">
    <property type="component" value="Unplaced"/>
</dbReference>
<comment type="catalytic activity">
    <reaction evidence="26">
        <text>hypotaurine + NADPH + O2 + H(+) = taurine + NADP(+) + H2O</text>
        <dbReference type="Rhea" id="RHEA:69819"/>
        <dbReference type="ChEBI" id="CHEBI:15377"/>
        <dbReference type="ChEBI" id="CHEBI:15378"/>
        <dbReference type="ChEBI" id="CHEBI:15379"/>
        <dbReference type="ChEBI" id="CHEBI:57783"/>
        <dbReference type="ChEBI" id="CHEBI:57853"/>
        <dbReference type="ChEBI" id="CHEBI:58349"/>
        <dbReference type="ChEBI" id="CHEBI:507393"/>
        <dbReference type="EC" id="1.14.13.8"/>
    </reaction>
    <physiologicalReaction direction="left-to-right" evidence="26">
        <dbReference type="Rhea" id="RHEA:69820"/>
    </physiologicalReaction>
</comment>
<dbReference type="GO" id="GO:0034899">
    <property type="term" value="F:trimethylamine monooxygenase activity"/>
    <property type="evidence" value="ECO:0007669"/>
    <property type="project" value="UniProtKB-EC"/>
</dbReference>
<comment type="similarity">
    <text evidence="4 33 34">Belongs to the FMO family.</text>
</comment>
<dbReference type="InterPro" id="IPR020946">
    <property type="entry name" value="Flavin_mOase-like"/>
</dbReference>
<evidence type="ECO:0000256" key="13">
    <source>
        <dbReference type="ARBA" id="ARBA00022989"/>
    </source>
</evidence>
<feature type="compositionally biased region" description="Basic and acidic residues" evidence="35">
    <location>
        <begin position="520"/>
        <end position="532"/>
    </location>
</feature>
<dbReference type="AlphaFoldDB" id="A0A6P6XWA5"/>
<comment type="catalytic activity">
    <reaction evidence="29">
        <text>(2E)-geranial + NADPH + O2 + H(+) = (1E)-2,6-dimethylhepta-1,5-dien-1-yl formate + NADP(+) + H2O</text>
        <dbReference type="Rhea" id="RHEA:54860"/>
        <dbReference type="ChEBI" id="CHEBI:15377"/>
        <dbReference type="ChEBI" id="CHEBI:15378"/>
        <dbReference type="ChEBI" id="CHEBI:15379"/>
        <dbReference type="ChEBI" id="CHEBI:16980"/>
        <dbReference type="ChEBI" id="CHEBI:57783"/>
        <dbReference type="ChEBI" id="CHEBI:58349"/>
        <dbReference type="ChEBI" id="CHEBI:138375"/>
    </reaction>
    <physiologicalReaction direction="left-to-right" evidence="29">
        <dbReference type="Rhea" id="RHEA:54861"/>
    </physiologicalReaction>
</comment>
<keyword evidence="10 33" id="KW-0274">FAD</keyword>
<dbReference type="GO" id="GO:0050660">
    <property type="term" value="F:flavin adenine dinucleotide binding"/>
    <property type="evidence" value="ECO:0007669"/>
    <property type="project" value="InterPro"/>
</dbReference>
<name>A0A6P6XWA5_DERPT</name>
<evidence type="ECO:0000256" key="12">
    <source>
        <dbReference type="ARBA" id="ARBA00022857"/>
    </source>
</evidence>
<reference evidence="37" key="1">
    <citation type="submission" date="2025-08" db="UniProtKB">
        <authorList>
            <consortium name="RefSeq"/>
        </authorList>
    </citation>
    <scope>IDENTIFICATION</scope>
    <source>
        <strain evidence="37">Airmid</strain>
    </source>
</reference>
<evidence type="ECO:0000313" key="37">
    <source>
        <dbReference type="RefSeq" id="XP_027197323.1"/>
    </source>
</evidence>
<evidence type="ECO:0000256" key="20">
    <source>
        <dbReference type="ARBA" id="ARBA00047338"/>
    </source>
</evidence>
<evidence type="ECO:0000256" key="5">
    <source>
        <dbReference type="ARBA" id="ARBA00022481"/>
    </source>
</evidence>
<dbReference type="Gene3D" id="3.50.50.60">
    <property type="entry name" value="FAD/NAD(P)-binding domain"/>
    <property type="match status" value="3"/>
</dbReference>
<dbReference type="RefSeq" id="XP_027197323.1">
    <property type="nucleotide sequence ID" value="XM_027341522.1"/>
</dbReference>
<dbReference type="GO" id="GO:0004499">
    <property type="term" value="F:N,N-dimethylaniline monooxygenase activity"/>
    <property type="evidence" value="ECO:0007669"/>
    <property type="project" value="UniProtKB-UniRule"/>
</dbReference>
<sequence>MTELNEKTKNVCIIGAGISGMVTAKSCLEYGLQPIVYERTKNLGGLWRYREQIEPGQGSVMRSTVVNSSKTLTAFSDYPFPDKYPNFMPNDLMYEYLVNYAKEFQLDSYIRYSHEVIRIEHCNDPLLDGGGYLITVKDLNNEDSIQTIRYDAVAICSGHHHTPKLPSPSIPGQELFQGKILHSHNVRSILDNPDFIDKRIVVLGIGNSGGDVAAEAAPVAKQVYLSSRNGGTWLLRRTGLNGQPVDTVGIRRAFMGALHLLPYSLRCSVMEFLASRMVGHDLLGLRPEKTRFLEQHAMVNDHIPTYIHLGWIKMRFGIESFVQNGVIFERDQGRITECDLVIMATGYEHSFPFITSDVFDLSTGRFDLYKHVFDPRQPQPECLAFIGLPAANGSLPPISEIQSRWFCMLLTGQCKSLPNKKKMFAKIEKDRKWVANRYGSDKVERFRFEVEMLDYMDTVARSAGLRPNIAINFLKDPKLWWALLFKPCISAQYRLRGPGSKPKQARQLILTIDERIKAPYRKTSEQQTETKLKQQRQQENGDFSEKPLLLKDKFL</sequence>
<dbReference type="InterPro" id="IPR036188">
    <property type="entry name" value="FAD/NAD-bd_sf"/>
</dbReference>
<evidence type="ECO:0000256" key="2">
    <source>
        <dbReference type="ARBA" id="ARBA00004389"/>
    </source>
</evidence>
<dbReference type="PRINTS" id="PR01125">
    <property type="entry name" value="FMOXYGENASE5"/>
</dbReference>
<evidence type="ECO:0000313" key="36">
    <source>
        <dbReference type="Proteomes" id="UP000515146"/>
    </source>
</evidence>
<evidence type="ECO:0000256" key="31">
    <source>
        <dbReference type="ARBA" id="ARBA00049443"/>
    </source>
</evidence>
<dbReference type="GO" id="GO:0005789">
    <property type="term" value="C:endoplasmic reticulum membrane"/>
    <property type="evidence" value="ECO:0007669"/>
    <property type="project" value="UniProtKB-SubCell"/>
</dbReference>
<comment type="function">
    <text evidence="18">Acts as a Baeyer-Villiger monooxygenase on a broad range of substrates. Catalyzes the insertion of an oxygen atom into a carbon-carbon bond adjacent to a carbonyl, which converts ketones to esters. Active on diverse carbonyl compounds, whereas soft nucleophiles are mostly non- or poorly reactive. In contrast with other forms of FMO it is non- or poorly active on 'classical' substrates such as drugs, pesticides, and dietary components containing soft nucleophilic heteroatoms. Able to oxidize drug molecules bearing a carbonyl group on an aliphatic chain, such as nabumetone and pentoxifylline. Also, in the absence of substrates, shows slow but yet significant NADPH oxidase activity. Acts as a positive modulator of cholesterol biosynthesis as well as glucose homeostasis, promoting metabolic aging via pleiotropic effects.</text>
</comment>
<comment type="cofactor">
    <cofactor evidence="1 33 34">
        <name>FAD</name>
        <dbReference type="ChEBI" id="CHEBI:57692"/>
    </cofactor>
</comment>
<evidence type="ECO:0000256" key="17">
    <source>
        <dbReference type="ARBA" id="ARBA00023136"/>
    </source>
</evidence>
<comment type="catalytic activity">
    <reaction evidence="30">
        <text>heptan-4-one + NADPH + O2 + H(+) = propyl butanoate + NADP(+) + H2O</text>
        <dbReference type="Rhea" id="RHEA:54852"/>
        <dbReference type="ChEBI" id="CHEBI:15377"/>
        <dbReference type="ChEBI" id="CHEBI:15378"/>
        <dbReference type="ChEBI" id="CHEBI:15379"/>
        <dbReference type="ChEBI" id="CHEBI:57783"/>
        <dbReference type="ChEBI" id="CHEBI:58349"/>
        <dbReference type="ChEBI" id="CHEBI:89484"/>
        <dbReference type="ChEBI" id="CHEBI:89719"/>
    </reaction>
    <physiologicalReaction direction="left-to-right" evidence="30">
        <dbReference type="Rhea" id="RHEA:54853"/>
    </physiologicalReaction>
</comment>
<evidence type="ECO:0000256" key="23">
    <source>
        <dbReference type="ARBA" id="ARBA00047855"/>
    </source>
</evidence>
<comment type="catalytic activity">
    <reaction evidence="24">
        <text>NADPH + O2 + H(+) = H2O2 + NADP(+)</text>
        <dbReference type="Rhea" id="RHEA:11260"/>
        <dbReference type="ChEBI" id="CHEBI:15378"/>
        <dbReference type="ChEBI" id="CHEBI:15379"/>
        <dbReference type="ChEBI" id="CHEBI:16240"/>
        <dbReference type="ChEBI" id="CHEBI:57783"/>
        <dbReference type="ChEBI" id="CHEBI:58349"/>
        <dbReference type="EC" id="1.6.3.1"/>
    </reaction>
    <physiologicalReaction direction="left-to-right" evidence="24">
        <dbReference type="Rhea" id="RHEA:11261"/>
    </physiologicalReaction>
</comment>
<dbReference type="GO" id="GO:0016174">
    <property type="term" value="F:NAD(P)H oxidase H2O2-forming activity"/>
    <property type="evidence" value="ECO:0007669"/>
    <property type="project" value="UniProtKB-EC"/>
</dbReference>
<dbReference type="InParanoid" id="A0A6P6XWA5"/>
<keyword evidence="13" id="KW-1133">Transmembrane helix</keyword>
<dbReference type="GO" id="GO:0050661">
    <property type="term" value="F:NADP binding"/>
    <property type="evidence" value="ECO:0007669"/>
    <property type="project" value="InterPro"/>
</dbReference>
<evidence type="ECO:0000256" key="27">
    <source>
        <dbReference type="ARBA" id="ARBA00048088"/>
    </source>
</evidence>
<comment type="catalytic activity">
    <reaction evidence="21">
        <text>hexan-3-one + NADPH + O2 + H(+) = propyl propanoate + NADP(+) + H2O</text>
        <dbReference type="Rhea" id="RHEA:54848"/>
        <dbReference type="ChEBI" id="CHEBI:15377"/>
        <dbReference type="ChEBI" id="CHEBI:15378"/>
        <dbReference type="ChEBI" id="CHEBI:15379"/>
        <dbReference type="ChEBI" id="CHEBI:57783"/>
        <dbReference type="ChEBI" id="CHEBI:58349"/>
        <dbReference type="ChEBI" id="CHEBI:89828"/>
        <dbReference type="ChEBI" id="CHEBI:89891"/>
    </reaction>
    <physiologicalReaction direction="left-to-right" evidence="21">
        <dbReference type="Rhea" id="RHEA:54849"/>
    </physiologicalReaction>
</comment>
<evidence type="ECO:0000256" key="1">
    <source>
        <dbReference type="ARBA" id="ARBA00001974"/>
    </source>
</evidence>
<comment type="catalytic activity">
    <reaction evidence="20">
        <text>hypotaurine + NADH + O2 + H(+) = taurine + NAD(+) + H2O</text>
        <dbReference type="Rhea" id="RHEA:74111"/>
        <dbReference type="ChEBI" id="CHEBI:15377"/>
        <dbReference type="ChEBI" id="CHEBI:15378"/>
        <dbReference type="ChEBI" id="CHEBI:15379"/>
        <dbReference type="ChEBI" id="CHEBI:57540"/>
        <dbReference type="ChEBI" id="CHEBI:57853"/>
        <dbReference type="ChEBI" id="CHEBI:57945"/>
        <dbReference type="ChEBI" id="CHEBI:507393"/>
        <dbReference type="EC" id="1.14.13.8"/>
    </reaction>
    <physiologicalReaction direction="left-to-right" evidence="20">
        <dbReference type="Rhea" id="RHEA:74112"/>
    </physiologicalReaction>
</comment>
<evidence type="ECO:0000256" key="33">
    <source>
        <dbReference type="PIRNR" id="PIRNR000332"/>
    </source>
</evidence>
<dbReference type="PIRSF" id="PIRSF000332">
    <property type="entry name" value="FMO"/>
    <property type="match status" value="1"/>
</dbReference>
<evidence type="ECO:0000256" key="9">
    <source>
        <dbReference type="ARBA" id="ARBA00022824"/>
    </source>
</evidence>
<dbReference type="PANTHER" id="PTHR23023">
    <property type="entry name" value="DIMETHYLANILINE MONOOXYGENASE"/>
    <property type="match status" value="1"/>
</dbReference>
<evidence type="ECO:0000256" key="19">
    <source>
        <dbReference type="ARBA" id="ARBA00045957"/>
    </source>
</evidence>
<dbReference type="Pfam" id="PF00743">
    <property type="entry name" value="FMO-like"/>
    <property type="match status" value="1"/>
</dbReference>
<evidence type="ECO:0000256" key="34">
    <source>
        <dbReference type="RuleBase" id="RU361177"/>
    </source>
</evidence>
<evidence type="ECO:0000256" key="15">
    <source>
        <dbReference type="ARBA" id="ARBA00023033"/>
    </source>
</evidence>
<keyword evidence="7 33" id="KW-0285">Flavoprotein</keyword>
<evidence type="ECO:0000256" key="29">
    <source>
        <dbReference type="ARBA" id="ARBA00048989"/>
    </source>
</evidence>
<comment type="function">
    <text evidence="19">Broad spectrum monooxygenase that catalyzes the oxygenation of a wide variety of nitrogen- and sulfur-containing compounds including xenobiotics. Catalyzes the S-oxygenation of hypotaurine to produce taurine, an organic osmolyte involved in cell volume regulation as well as a variety of cytoprotective and developmental processes. In vitro, catalyzes the N-oxygenation of trimethylamine (TMA) to produce trimethylamine N-oxide (TMAO) and could therefore participate to the detoxification of this compound that is generated by the action of gut microbiota from dietary precursors such as choline, choline containing compounds, betaine or L-carnitine.</text>
</comment>
<keyword evidence="8" id="KW-0812">Transmembrane</keyword>
<dbReference type="InterPro" id="IPR000960">
    <property type="entry name" value="Flavin_mOase"/>
</dbReference>
<comment type="catalytic activity">
    <reaction evidence="32">
        <text>octan-3-one + NADPH + O2 + H(+) = pentyl propanoate + NADP(+) + H2O</text>
        <dbReference type="Rhea" id="RHEA:54840"/>
        <dbReference type="ChEBI" id="CHEBI:15377"/>
        <dbReference type="ChEBI" id="CHEBI:15378"/>
        <dbReference type="ChEBI" id="CHEBI:15379"/>
        <dbReference type="ChEBI" id="CHEBI:57783"/>
        <dbReference type="ChEBI" id="CHEBI:58349"/>
        <dbReference type="ChEBI" id="CHEBI:80946"/>
        <dbReference type="ChEBI" id="CHEBI:87373"/>
    </reaction>
    <physiologicalReaction direction="left-to-right" evidence="32">
        <dbReference type="Rhea" id="RHEA:54841"/>
    </physiologicalReaction>
</comment>
<keyword evidence="16" id="KW-0443">Lipid metabolism</keyword>
<evidence type="ECO:0000256" key="4">
    <source>
        <dbReference type="ARBA" id="ARBA00009183"/>
    </source>
</evidence>
<evidence type="ECO:0000256" key="24">
    <source>
        <dbReference type="ARBA" id="ARBA00047864"/>
    </source>
</evidence>
<evidence type="ECO:0000256" key="28">
    <source>
        <dbReference type="ARBA" id="ARBA00048459"/>
    </source>
</evidence>
<comment type="subcellular location">
    <subcellularLocation>
        <location evidence="2">Endoplasmic reticulum membrane</location>
        <topology evidence="2">Single-pass membrane protein</topology>
    </subcellularLocation>
    <subcellularLocation>
        <location evidence="3">Microsome membrane</location>
    </subcellularLocation>
</comment>
<evidence type="ECO:0000256" key="14">
    <source>
        <dbReference type="ARBA" id="ARBA00023002"/>
    </source>
</evidence>
<gene>
    <name evidence="37" type="primary">LOC113791715</name>
</gene>
<dbReference type="EC" id="1.-.-.-" evidence="34"/>
<dbReference type="InterPro" id="IPR002257">
    <property type="entry name" value="Flavin_mOase_5"/>
</dbReference>